<dbReference type="VEuPathDB" id="VectorBase:AALB20_034218"/>
<reference evidence="1" key="2">
    <citation type="submission" date="2022-08" db="UniProtKB">
        <authorList>
            <consortium name="EnsemblMetazoa"/>
        </authorList>
    </citation>
    <scope>IDENTIFICATION</scope>
    <source>
        <strain evidence="1">STECLA/ALBI9_A</strain>
    </source>
</reference>
<name>A0A182F7U5_ANOAL</name>
<dbReference type="STRING" id="7167.A0A182F7U5"/>
<protein>
    <recommendedName>
        <fullName evidence="3">Coiled-coil domain-containing protein 51</fullName>
    </recommendedName>
</protein>
<evidence type="ECO:0000313" key="2">
    <source>
        <dbReference type="Proteomes" id="UP000069272"/>
    </source>
</evidence>
<dbReference type="PANTHER" id="PTHR28624">
    <property type="entry name" value="COILED-COIL DOMAIN-CONTAINING PROTEIN 51"/>
    <property type="match status" value="1"/>
</dbReference>
<dbReference type="PANTHER" id="PTHR28624:SF1">
    <property type="entry name" value="MITOCHONDRIAL POTASSIUM CHANNEL"/>
    <property type="match status" value="1"/>
</dbReference>
<dbReference type="EnsemblMetazoa" id="AALB002563-RA">
    <property type="protein sequence ID" value="AALB002563-PA"/>
    <property type="gene ID" value="AALB002563"/>
</dbReference>
<dbReference type="VEuPathDB" id="VectorBase:AALB017333"/>
<sequence>MALLISTGRRSVPRVLLVNHRGFAKPVRNPDSYEALGTLHPVTRDTKHGFIAQGKRVLYGARDFYHDFIGTQKVRAAQQKLEDLQGQINVAEATRYQHELELVEIRKRIAEVHASQHSADRNSSLYYDLTKKEFLLNSEKIRLKGLLDVTVYELQVLQRHLTQAILEMQTKQNLMAQNGRVVKILLTIVAGTLAFLGKDGYEIYRDADIRNWKNSIQSDVKELLRRTEEKPVNVPSESWASYLYRQPGRFYRYMFSMNVRIMCTRQVLFLSFGGLWRTYATPSYVILVRAFSDRSHQRPQSQDERADYPLYTITPSEGSAASRPTAANRPPAPQSTQIALRRIGLLDLAKSKLYEAQSFYDEFSGMNEVKLAQGKVIEIQDQLQMVQERRRHVLLELTLVRKQLQDIHLELQKSVRGEHRYVELIKEEFEVLSREKEKNQIFQIIDQEERELFSHLTASVKTSHEKERMQANNVKYWSIIASGVGALLGIIATSINYYFRNTQFETIRKAGEENQRMLLEMQRQLSSLETTLGTVQRQLVARRVAERPQLARVHESWGSYLRRHTGRFFRFFIPKG</sequence>
<reference evidence="1 2" key="1">
    <citation type="journal article" date="2017" name="G3 (Bethesda)">
        <title>The Physical Genome Mapping of Anopheles albimanus Corrected Scaffold Misassemblies and Identified Interarm Rearrangements in Genus Anopheles.</title>
        <authorList>
            <person name="Artemov G.N."/>
            <person name="Peery A.N."/>
            <person name="Jiang X."/>
            <person name="Tu Z."/>
            <person name="Stegniy V.N."/>
            <person name="Sharakhova M.V."/>
            <person name="Sharakhov I.V."/>
        </authorList>
    </citation>
    <scope>NUCLEOTIDE SEQUENCE [LARGE SCALE GENOMIC DNA]</scope>
    <source>
        <strain evidence="1 2">ALBI9_A</strain>
    </source>
</reference>
<accession>A0A182F7U5</accession>
<dbReference type="Proteomes" id="UP000069272">
    <property type="component" value="Chromosome 2R"/>
</dbReference>
<proteinExistence type="predicted"/>
<dbReference type="VEuPathDB" id="VectorBase:AALB017332"/>
<dbReference type="InterPro" id="IPR037660">
    <property type="entry name" value="CCDC51"/>
</dbReference>
<dbReference type="AlphaFoldDB" id="A0A182F7U5"/>
<organism evidence="1 2">
    <name type="scientific">Anopheles albimanus</name>
    <name type="common">New world malaria mosquito</name>
    <dbReference type="NCBI Taxonomy" id="7167"/>
    <lineage>
        <taxon>Eukaryota</taxon>
        <taxon>Metazoa</taxon>
        <taxon>Ecdysozoa</taxon>
        <taxon>Arthropoda</taxon>
        <taxon>Hexapoda</taxon>
        <taxon>Insecta</taxon>
        <taxon>Pterygota</taxon>
        <taxon>Neoptera</taxon>
        <taxon>Endopterygota</taxon>
        <taxon>Diptera</taxon>
        <taxon>Nematocera</taxon>
        <taxon>Culicoidea</taxon>
        <taxon>Culicidae</taxon>
        <taxon>Anophelinae</taxon>
        <taxon>Anopheles</taxon>
    </lineage>
</organism>
<evidence type="ECO:0008006" key="3">
    <source>
        <dbReference type="Google" id="ProtNLM"/>
    </source>
</evidence>
<evidence type="ECO:0000313" key="1">
    <source>
        <dbReference type="EnsemblMetazoa" id="AALB002563-PA"/>
    </source>
</evidence>
<keyword evidence="2" id="KW-1185">Reference proteome</keyword>